<sequence length="213" mass="21812">MQLRAYPSAAAHHSSSPTHSHPSLVLTLPFPFLLSSPPTRFGDVGASAPSAGSGVPCGAALCPSPTRSLVLAAISIVPDSSLSSSSSPSVASTASALAMGAQGGCASSTPRSTASTWGEDGSAALGRAHRIHCLHTGEGRQRATSALASSSGAVHKGCRRSAPSRLDLNEVEANRWPDGQRKLTRSKPWSSPTPAAWSSSTACSARPRPHWRS</sequence>
<dbReference type="Proteomes" id="UP000324897">
    <property type="component" value="Unassembled WGS sequence"/>
</dbReference>
<organism evidence="2 3">
    <name type="scientific">Eragrostis curvula</name>
    <name type="common">weeping love grass</name>
    <dbReference type="NCBI Taxonomy" id="38414"/>
    <lineage>
        <taxon>Eukaryota</taxon>
        <taxon>Viridiplantae</taxon>
        <taxon>Streptophyta</taxon>
        <taxon>Embryophyta</taxon>
        <taxon>Tracheophyta</taxon>
        <taxon>Spermatophyta</taxon>
        <taxon>Magnoliopsida</taxon>
        <taxon>Liliopsida</taxon>
        <taxon>Poales</taxon>
        <taxon>Poaceae</taxon>
        <taxon>PACMAD clade</taxon>
        <taxon>Chloridoideae</taxon>
        <taxon>Eragrostideae</taxon>
        <taxon>Eragrostidinae</taxon>
        <taxon>Eragrostis</taxon>
    </lineage>
</organism>
<evidence type="ECO:0000313" key="3">
    <source>
        <dbReference type="Proteomes" id="UP000324897"/>
    </source>
</evidence>
<accession>A0A5J9SLH7</accession>
<feature type="compositionally biased region" description="Low complexity" evidence="1">
    <location>
        <begin position="186"/>
        <end position="205"/>
    </location>
</feature>
<gene>
    <name evidence="2" type="ORF">EJB05_54783</name>
</gene>
<reference evidence="2 3" key="1">
    <citation type="journal article" date="2019" name="Sci. Rep.">
        <title>A high-quality genome of Eragrostis curvula grass provides insights into Poaceae evolution and supports new strategies to enhance forage quality.</title>
        <authorList>
            <person name="Carballo J."/>
            <person name="Santos B.A.C.M."/>
            <person name="Zappacosta D."/>
            <person name="Garbus I."/>
            <person name="Selva J.P."/>
            <person name="Gallo C.A."/>
            <person name="Diaz A."/>
            <person name="Albertini E."/>
            <person name="Caccamo M."/>
            <person name="Echenique V."/>
        </authorList>
    </citation>
    <scope>NUCLEOTIDE SEQUENCE [LARGE SCALE GENOMIC DNA]</scope>
    <source>
        <strain evidence="3">cv. Victoria</strain>
        <tissue evidence="2">Leaf</tissue>
    </source>
</reference>
<proteinExistence type="predicted"/>
<evidence type="ECO:0000256" key="1">
    <source>
        <dbReference type="SAM" id="MobiDB-lite"/>
    </source>
</evidence>
<keyword evidence="3" id="KW-1185">Reference proteome</keyword>
<protein>
    <submittedName>
        <fullName evidence="2">Uncharacterized protein</fullName>
    </submittedName>
</protein>
<evidence type="ECO:0000313" key="2">
    <source>
        <dbReference type="EMBL" id="TVT99825.1"/>
    </source>
</evidence>
<feature type="region of interest" description="Disordered" evidence="1">
    <location>
        <begin position="1"/>
        <end position="20"/>
    </location>
</feature>
<name>A0A5J9SLH7_9POAL</name>
<dbReference type="AlphaFoldDB" id="A0A5J9SLH7"/>
<dbReference type="EMBL" id="RWGY01000675">
    <property type="protein sequence ID" value="TVT99825.1"/>
    <property type="molecule type" value="Genomic_DNA"/>
</dbReference>
<comment type="caution">
    <text evidence="2">The sequence shown here is derived from an EMBL/GenBank/DDBJ whole genome shotgun (WGS) entry which is preliminary data.</text>
</comment>
<dbReference type="Gramene" id="TVT99825">
    <property type="protein sequence ID" value="TVT99825"/>
    <property type="gene ID" value="EJB05_54783"/>
</dbReference>
<feature type="compositionally biased region" description="Basic and acidic residues" evidence="1">
    <location>
        <begin position="172"/>
        <end position="181"/>
    </location>
</feature>
<feature type="compositionally biased region" description="Low complexity" evidence="1">
    <location>
        <begin position="7"/>
        <end position="20"/>
    </location>
</feature>
<feature type="compositionally biased region" description="Polar residues" evidence="1">
    <location>
        <begin position="142"/>
        <end position="152"/>
    </location>
</feature>
<feature type="region of interest" description="Disordered" evidence="1">
    <location>
        <begin position="142"/>
        <end position="213"/>
    </location>
</feature>